<protein>
    <recommendedName>
        <fullName evidence="3">citrate synthase (unknown stereospecificity)</fullName>
        <ecNumber evidence="3">2.3.3.16</ecNumber>
    </recommendedName>
</protein>
<dbReference type="GO" id="GO:0005829">
    <property type="term" value="C:cytosol"/>
    <property type="evidence" value="ECO:0007669"/>
    <property type="project" value="TreeGrafter"/>
</dbReference>
<evidence type="ECO:0000256" key="3">
    <source>
        <dbReference type="ARBA" id="ARBA00012972"/>
    </source>
</evidence>
<reference evidence="6 7" key="1">
    <citation type="submission" date="2020-08" db="EMBL/GenBank/DDBJ databases">
        <title>Genomic Encyclopedia of Type Strains, Phase III (KMG-III): the genomes of soil and plant-associated and newly described type strains.</title>
        <authorList>
            <person name="Whitman W."/>
        </authorList>
    </citation>
    <scope>NUCLEOTIDE SEQUENCE [LARGE SCALE GENOMIC DNA]</scope>
    <source>
        <strain evidence="6 7">CECT 8897</strain>
    </source>
</reference>
<evidence type="ECO:0000256" key="1">
    <source>
        <dbReference type="ARBA" id="ARBA00004751"/>
    </source>
</evidence>
<dbReference type="SUPFAM" id="SSF46955">
    <property type="entry name" value="Putative DNA-binding domain"/>
    <property type="match status" value="1"/>
</dbReference>
<evidence type="ECO:0000259" key="5">
    <source>
        <dbReference type="Pfam" id="PF12728"/>
    </source>
</evidence>
<evidence type="ECO:0000313" key="7">
    <source>
        <dbReference type="Proteomes" id="UP000541535"/>
    </source>
</evidence>
<dbReference type="GO" id="GO:0005975">
    <property type="term" value="P:carbohydrate metabolic process"/>
    <property type="evidence" value="ECO:0007669"/>
    <property type="project" value="TreeGrafter"/>
</dbReference>
<dbReference type="InterPro" id="IPR041657">
    <property type="entry name" value="HTH_17"/>
</dbReference>
<dbReference type="InterPro" id="IPR016142">
    <property type="entry name" value="Citrate_synth-like_lrg_a-sub"/>
</dbReference>
<dbReference type="InterPro" id="IPR016143">
    <property type="entry name" value="Citrate_synth-like_sm_a-sub"/>
</dbReference>
<dbReference type="InterPro" id="IPR002020">
    <property type="entry name" value="Citrate_synthase"/>
</dbReference>
<dbReference type="UniPathway" id="UPA00223">
    <property type="reaction ID" value="UER00717"/>
</dbReference>
<dbReference type="PANTHER" id="PTHR11739:SF4">
    <property type="entry name" value="CITRATE SYNTHASE, PEROXISOMAL"/>
    <property type="match status" value="1"/>
</dbReference>
<dbReference type="GO" id="GO:0036440">
    <property type="term" value="F:citrate synthase activity"/>
    <property type="evidence" value="ECO:0007669"/>
    <property type="project" value="UniProtKB-EC"/>
</dbReference>
<dbReference type="EC" id="2.3.3.16" evidence="3"/>
<evidence type="ECO:0000313" key="6">
    <source>
        <dbReference type="EMBL" id="MBB3119655.1"/>
    </source>
</evidence>
<dbReference type="EMBL" id="JACHXD010000006">
    <property type="protein sequence ID" value="MBB3119655.1"/>
    <property type="molecule type" value="Genomic_DNA"/>
</dbReference>
<dbReference type="Pfam" id="PF00285">
    <property type="entry name" value="Citrate_synt"/>
    <property type="match status" value="1"/>
</dbReference>
<dbReference type="SUPFAM" id="SSF48256">
    <property type="entry name" value="Citrate synthase"/>
    <property type="match status" value="1"/>
</dbReference>
<dbReference type="Gene3D" id="1.10.580.10">
    <property type="entry name" value="Citrate Synthase, domain 1"/>
    <property type="match status" value="2"/>
</dbReference>
<dbReference type="Gene3D" id="1.10.230.10">
    <property type="entry name" value="Cytochrome P450-Terp, domain 2"/>
    <property type="match status" value="1"/>
</dbReference>
<dbReference type="InterPro" id="IPR009061">
    <property type="entry name" value="DNA-bd_dom_put_sf"/>
</dbReference>
<name>A0A7W5BC85_9BURK</name>
<comment type="pathway">
    <text evidence="1">Carbohydrate metabolism; tricarboxylic acid cycle; isocitrate from oxaloacetate: step 1/2.</text>
</comment>
<dbReference type="Proteomes" id="UP000541535">
    <property type="component" value="Unassembled WGS sequence"/>
</dbReference>
<comment type="caution">
    <text evidence="6">The sequence shown here is derived from an EMBL/GenBank/DDBJ whole genome shotgun (WGS) entry which is preliminary data.</text>
</comment>
<dbReference type="GO" id="GO:0006099">
    <property type="term" value="P:tricarboxylic acid cycle"/>
    <property type="evidence" value="ECO:0007669"/>
    <property type="project" value="UniProtKB-UniPathway"/>
</dbReference>
<comment type="similarity">
    <text evidence="2">Belongs to the citrate synthase family.</text>
</comment>
<dbReference type="CDD" id="cd06102">
    <property type="entry name" value="citrate_synt_like_2"/>
    <property type="match status" value="1"/>
</dbReference>
<keyword evidence="4 6" id="KW-0808">Transferase</keyword>
<dbReference type="AlphaFoldDB" id="A0A7W5BC85"/>
<feature type="domain" description="Helix-turn-helix" evidence="5">
    <location>
        <begin position="5"/>
        <end position="55"/>
    </location>
</feature>
<dbReference type="Pfam" id="PF12728">
    <property type="entry name" value="HTH_17"/>
    <property type="match status" value="1"/>
</dbReference>
<evidence type="ECO:0000256" key="2">
    <source>
        <dbReference type="ARBA" id="ARBA00010566"/>
    </source>
</evidence>
<dbReference type="PANTHER" id="PTHR11739">
    <property type="entry name" value="CITRATE SYNTHASE"/>
    <property type="match status" value="1"/>
</dbReference>
<accession>A0A7W5BC85</accession>
<keyword evidence="6" id="KW-0012">Acyltransferase</keyword>
<keyword evidence="7" id="KW-1185">Reference proteome</keyword>
<sequence length="402" mass="42452">MKKELSAAEAAQILGVSLPTLYSYVSRGLLASSAREASGSKRYAHEEVLRLAARRADAKRAGHRVAAAMDWGVPVLETSICRIADGALSYRGHDAVGLAETATLEDVACLLWGHAEARYFGAVLSQPAHSLPLGIGEDGAGLPPLERALALLPLLAPRRPQTAGDDSFYANGAHLMRVLASLLTGEEVSARPLHQQLARAWGGDAAQADIIRAALVLLADHELNASTFAVRCVASTGASLAAALSAGLAALSGPRHGGGCEEARGLLERALAAPDREVFLVDVCRDSEKAREIPGFAHPLYPAGDPRGQHLLECLKQIPRKVPIIHELLNIGDTLSTHCAVQPNADLALAIMEIGFGWPRGAGLRLFALARSAGWIAHAAEQLADGKLIRPRARYVGKFVPA</sequence>
<evidence type="ECO:0000256" key="4">
    <source>
        <dbReference type="ARBA" id="ARBA00022679"/>
    </source>
</evidence>
<proteinExistence type="inferred from homology"/>
<organism evidence="6 7">
    <name type="scientific">Pseudoduganella violacea</name>
    <dbReference type="NCBI Taxonomy" id="1715466"/>
    <lineage>
        <taxon>Bacteria</taxon>
        <taxon>Pseudomonadati</taxon>
        <taxon>Pseudomonadota</taxon>
        <taxon>Betaproteobacteria</taxon>
        <taxon>Burkholderiales</taxon>
        <taxon>Oxalobacteraceae</taxon>
        <taxon>Telluria group</taxon>
        <taxon>Pseudoduganella</taxon>
    </lineage>
</organism>
<dbReference type="RefSeq" id="WP_183441463.1">
    <property type="nucleotide sequence ID" value="NZ_JACHXD010000006.1"/>
</dbReference>
<dbReference type="Gene3D" id="1.10.1660.10">
    <property type="match status" value="1"/>
</dbReference>
<gene>
    <name evidence="6" type="ORF">FHS03_002707</name>
</gene>
<dbReference type="InterPro" id="IPR036969">
    <property type="entry name" value="Citrate_synthase_sf"/>
</dbReference>